<reference evidence="4 5" key="1">
    <citation type="submission" date="2023-01" db="EMBL/GenBank/DDBJ databases">
        <title>Bacillus changyiensis sp. nov., isolated from a coastal deposit.</title>
        <authorList>
            <person name="Xiao G."/>
            <person name="Lai Q."/>
            <person name="Hu Z."/>
            <person name="Shao Z."/>
        </authorList>
    </citation>
    <scope>NUCLEOTIDE SEQUENCE [LARGE SCALE GENOMIC DNA]</scope>
    <source>
        <strain evidence="4 5">CLL-7-23</strain>
    </source>
</reference>
<comment type="similarity">
    <text evidence="1 2">Belongs to the dTDP-4-dehydrorhamnose reductase family.</text>
</comment>
<keyword evidence="2" id="KW-0521">NADP</keyword>
<evidence type="ECO:0000256" key="2">
    <source>
        <dbReference type="RuleBase" id="RU364082"/>
    </source>
</evidence>
<keyword evidence="5" id="KW-1185">Reference proteome</keyword>
<sequence>MRLLILGGNGMAGHMIKEFFSNKKQYDVCWTQRHSLPNHPNCFFLDVKKTTEIKKLLEKVKPDVVINATGLLNDAAHKNLQDAIHVNSLLPHLLAEWSNDYQYYLMHISTDCVFSGSKGKYTETDEKDGSSVYAQTKSLGEVLDSKNLTVRTSIIGPELKDGIGLFHWFMQQEKVTHGFRRVFWNGLTTLELAKAIEQLLDSKLSGLIHLTGNRFISKYELLLLLNKIFARGIKIVPDDQFHSDKSILMTRDDVPYQPISYEQMLAELKEWIKKHSSLYPYNL</sequence>
<dbReference type="Gene3D" id="3.90.25.10">
    <property type="entry name" value="UDP-galactose 4-epimerase, domain 1"/>
    <property type="match status" value="1"/>
</dbReference>
<keyword evidence="2" id="KW-0560">Oxidoreductase</keyword>
<protein>
    <recommendedName>
        <fullName evidence="2">dTDP-4-dehydrorhamnose reductase</fullName>
        <ecNumber evidence="2">1.1.1.133</ecNumber>
    </recommendedName>
</protein>
<dbReference type="InterPro" id="IPR029903">
    <property type="entry name" value="RmlD-like-bd"/>
</dbReference>
<evidence type="ECO:0000313" key="4">
    <source>
        <dbReference type="EMBL" id="MDA7025254.1"/>
    </source>
</evidence>
<comment type="pathway">
    <text evidence="2">Carbohydrate biosynthesis; dTDP-L-rhamnose biosynthesis.</text>
</comment>
<dbReference type="CDD" id="cd05254">
    <property type="entry name" value="dTDP_HR_like_SDR_e"/>
    <property type="match status" value="1"/>
</dbReference>
<gene>
    <name evidence="4" type="ORF">PJ311_01365</name>
</gene>
<dbReference type="RefSeq" id="WP_271339120.1">
    <property type="nucleotide sequence ID" value="NZ_JAQKAB010000001.1"/>
</dbReference>
<name>A0ABT4WYW6_9BACI</name>
<comment type="function">
    <text evidence="2">Catalyzes the reduction of dTDP-6-deoxy-L-lyxo-4-hexulose to yield dTDP-L-rhamnose.</text>
</comment>
<organism evidence="4 5">
    <name type="scientific">Bacillus changyiensis</name>
    <dbReference type="NCBI Taxonomy" id="3004103"/>
    <lineage>
        <taxon>Bacteria</taxon>
        <taxon>Bacillati</taxon>
        <taxon>Bacillota</taxon>
        <taxon>Bacilli</taxon>
        <taxon>Bacillales</taxon>
        <taxon>Bacillaceae</taxon>
        <taxon>Bacillus</taxon>
    </lineage>
</organism>
<dbReference type="PANTHER" id="PTHR10491">
    <property type="entry name" value="DTDP-4-DEHYDRORHAMNOSE REDUCTASE"/>
    <property type="match status" value="1"/>
</dbReference>
<dbReference type="Proteomes" id="UP001211894">
    <property type="component" value="Unassembled WGS sequence"/>
</dbReference>
<dbReference type="PANTHER" id="PTHR10491:SF4">
    <property type="entry name" value="METHIONINE ADENOSYLTRANSFERASE 2 SUBUNIT BETA"/>
    <property type="match status" value="1"/>
</dbReference>
<comment type="caution">
    <text evidence="4">The sequence shown here is derived from an EMBL/GenBank/DDBJ whole genome shotgun (WGS) entry which is preliminary data.</text>
</comment>
<proteinExistence type="inferred from homology"/>
<dbReference type="InterPro" id="IPR005913">
    <property type="entry name" value="dTDP_dehydrorham_reduct"/>
</dbReference>
<evidence type="ECO:0000313" key="5">
    <source>
        <dbReference type="Proteomes" id="UP001211894"/>
    </source>
</evidence>
<dbReference type="Gene3D" id="3.40.50.720">
    <property type="entry name" value="NAD(P)-binding Rossmann-like Domain"/>
    <property type="match status" value="1"/>
</dbReference>
<accession>A0ABT4WYW6</accession>
<feature type="domain" description="RmlD-like substrate binding" evidence="3">
    <location>
        <begin position="1"/>
        <end position="221"/>
    </location>
</feature>
<dbReference type="EMBL" id="JAQKAB010000001">
    <property type="protein sequence ID" value="MDA7025254.1"/>
    <property type="molecule type" value="Genomic_DNA"/>
</dbReference>
<dbReference type="Pfam" id="PF04321">
    <property type="entry name" value="RmlD_sub_bind"/>
    <property type="match status" value="1"/>
</dbReference>
<dbReference type="SUPFAM" id="SSF51735">
    <property type="entry name" value="NAD(P)-binding Rossmann-fold domains"/>
    <property type="match status" value="1"/>
</dbReference>
<evidence type="ECO:0000256" key="1">
    <source>
        <dbReference type="ARBA" id="ARBA00010944"/>
    </source>
</evidence>
<dbReference type="InterPro" id="IPR036291">
    <property type="entry name" value="NAD(P)-bd_dom_sf"/>
</dbReference>
<dbReference type="EC" id="1.1.1.133" evidence="2"/>
<evidence type="ECO:0000259" key="3">
    <source>
        <dbReference type="Pfam" id="PF04321"/>
    </source>
</evidence>